<gene>
    <name evidence="2" type="ORF">AAE021_07655</name>
</gene>
<evidence type="ECO:0000313" key="2">
    <source>
        <dbReference type="EMBL" id="WZP17421.1"/>
    </source>
</evidence>
<keyword evidence="1" id="KW-0472">Membrane</keyword>
<evidence type="ECO:0000256" key="1">
    <source>
        <dbReference type="SAM" id="Phobius"/>
    </source>
</evidence>
<organism evidence="2 3">
    <name type="scientific">Arthrobacter citreus</name>
    <dbReference type="NCBI Taxonomy" id="1670"/>
    <lineage>
        <taxon>Bacteria</taxon>
        <taxon>Bacillati</taxon>
        <taxon>Actinomycetota</taxon>
        <taxon>Actinomycetes</taxon>
        <taxon>Micrococcales</taxon>
        <taxon>Micrococcaceae</taxon>
        <taxon>Arthrobacter</taxon>
    </lineage>
</organism>
<feature type="transmembrane region" description="Helical" evidence="1">
    <location>
        <begin position="6"/>
        <end position="29"/>
    </location>
</feature>
<sequence>MGVIAGWTLTVFLLILVIAAVVFGIVYVARKGVPQRVVRRTARRRE</sequence>
<keyword evidence="1" id="KW-0812">Transmembrane</keyword>
<dbReference type="RefSeq" id="WP_342025018.1">
    <property type="nucleotide sequence ID" value="NZ_CP151657.1"/>
</dbReference>
<proteinExistence type="predicted"/>
<keyword evidence="1" id="KW-1133">Transmembrane helix</keyword>
<keyword evidence="3" id="KW-1185">Reference proteome</keyword>
<dbReference type="Proteomes" id="UP001448858">
    <property type="component" value="Chromosome"/>
</dbReference>
<dbReference type="EMBL" id="CP151657">
    <property type="protein sequence ID" value="WZP17421.1"/>
    <property type="molecule type" value="Genomic_DNA"/>
</dbReference>
<name>A0ABZ3A0G6_9MICC</name>
<protein>
    <submittedName>
        <fullName evidence="2">Uncharacterized protein</fullName>
    </submittedName>
</protein>
<evidence type="ECO:0000313" key="3">
    <source>
        <dbReference type="Proteomes" id="UP001448858"/>
    </source>
</evidence>
<reference evidence="2 3" key="1">
    <citation type="submission" date="2024-04" db="EMBL/GenBank/DDBJ databases">
        <title>Arthrobacter sp. from Plains bison fecal sample.</title>
        <authorList>
            <person name="Ruzzini A."/>
        </authorList>
    </citation>
    <scope>NUCLEOTIDE SEQUENCE [LARGE SCALE GENOMIC DNA]</scope>
    <source>
        <strain evidence="2 3">EINP1</strain>
    </source>
</reference>
<accession>A0ABZ3A0G6</accession>